<organism evidence="1 2">
    <name type="scientific">Leadbettera azotonutricia (strain ATCC BAA-888 / DSM 13862 / ZAS-9)</name>
    <name type="common">Treponema azotonutricium</name>
    <dbReference type="NCBI Taxonomy" id="545695"/>
    <lineage>
        <taxon>Bacteria</taxon>
        <taxon>Pseudomonadati</taxon>
        <taxon>Spirochaetota</taxon>
        <taxon>Spirochaetia</taxon>
        <taxon>Spirochaetales</taxon>
        <taxon>Breznakiellaceae</taxon>
        <taxon>Leadbettera</taxon>
    </lineage>
</organism>
<accession>F5YE09</accession>
<dbReference type="AlphaFoldDB" id="F5YE09"/>
<name>F5YE09_LEAAZ</name>
<dbReference type="Pfam" id="PF04365">
    <property type="entry name" value="BrnT_toxin"/>
    <property type="match status" value="1"/>
</dbReference>
<evidence type="ECO:0008006" key="3">
    <source>
        <dbReference type="Google" id="ProtNLM"/>
    </source>
</evidence>
<evidence type="ECO:0000313" key="2">
    <source>
        <dbReference type="Proteomes" id="UP000009222"/>
    </source>
</evidence>
<dbReference type="eggNOG" id="COG2929">
    <property type="taxonomic scope" value="Bacteria"/>
</dbReference>
<dbReference type="HOGENOM" id="CLU_149290_1_1_12"/>
<dbReference type="STRING" id="545695.TREAZ_1546"/>
<sequence length="102" mass="12234">MKMEFEWDEEKNMANIQKHGVAFEDAIYVFLDPLYCEIFDWEHSSEFEERWIAYGLVNRVLMVSFIEQNDITRVISARRATRSEEEAYYYGYYGTNDFTGRG</sequence>
<proteinExistence type="predicted"/>
<dbReference type="Proteomes" id="UP000009222">
    <property type="component" value="Chromosome"/>
</dbReference>
<protein>
    <recommendedName>
        <fullName evidence="3">BrnT family toxin</fullName>
    </recommendedName>
</protein>
<reference evidence="1 2" key="2">
    <citation type="journal article" date="2011" name="ISME J.">
        <title>RNA-seq reveals cooperative metabolic interactions between two termite-gut spirochete species in co-culture.</title>
        <authorList>
            <person name="Rosenthal A.Z."/>
            <person name="Matson E.G."/>
            <person name="Eldar A."/>
            <person name="Leadbetter J.R."/>
        </authorList>
    </citation>
    <scope>NUCLEOTIDE SEQUENCE [LARGE SCALE GENOMIC DNA]</scope>
    <source>
        <strain evidence="2">ATCC BAA-888 / DSM 13862 / ZAS-9</strain>
    </source>
</reference>
<dbReference type="EMBL" id="CP001841">
    <property type="protein sequence ID" value="AEF82321.1"/>
    <property type="molecule type" value="Genomic_DNA"/>
</dbReference>
<keyword evidence="2" id="KW-1185">Reference proteome</keyword>
<dbReference type="Gene3D" id="3.10.450.530">
    <property type="entry name" value="Ribonuclease toxin, BrnT, of type II toxin-antitoxin system"/>
    <property type="match status" value="1"/>
</dbReference>
<dbReference type="RefSeq" id="WP_015710471.1">
    <property type="nucleotide sequence ID" value="NC_015577.1"/>
</dbReference>
<dbReference type="KEGG" id="taz:TREAZ_1546"/>
<dbReference type="InParanoid" id="F5YE09"/>
<evidence type="ECO:0000313" key="1">
    <source>
        <dbReference type="EMBL" id="AEF82321.1"/>
    </source>
</evidence>
<dbReference type="InterPro" id="IPR038573">
    <property type="entry name" value="BrnT_sf"/>
</dbReference>
<dbReference type="InterPro" id="IPR007460">
    <property type="entry name" value="BrnT_toxin"/>
</dbReference>
<reference evidence="2" key="1">
    <citation type="submission" date="2009-12" db="EMBL/GenBank/DDBJ databases">
        <title>Complete sequence of Treponema azotonutricium strain ZAS-9.</title>
        <authorList>
            <person name="Tetu S.G."/>
            <person name="Matson E."/>
            <person name="Ren Q."/>
            <person name="Seshadri R."/>
            <person name="Elbourne L."/>
            <person name="Hassan K.A."/>
            <person name="Durkin A."/>
            <person name="Radune D."/>
            <person name="Mohamoud Y."/>
            <person name="Shay R."/>
            <person name="Jin S."/>
            <person name="Zhang X."/>
            <person name="Lucey K."/>
            <person name="Ballor N.R."/>
            <person name="Ottesen E."/>
            <person name="Rosenthal R."/>
            <person name="Allen A."/>
            <person name="Leadbetter J.R."/>
            <person name="Paulsen I.T."/>
        </authorList>
    </citation>
    <scope>NUCLEOTIDE SEQUENCE [LARGE SCALE GENOMIC DNA]</scope>
    <source>
        <strain evidence="2">ATCC BAA-888 / DSM 13862 / ZAS-9</strain>
    </source>
</reference>
<gene>
    <name evidence="1" type="ordered locus">TREAZ_1546</name>
</gene>